<dbReference type="Gene3D" id="3.40.50.1820">
    <property type="entry name" value="alpha/beta hydrolase"/>
    <property type="match status" value="1"/>
</dbReference>
<reference evidence="1 2" key="1">
    <citation type="submission" date="2020-11" db="EMBL/GenBank/DDBJ databases">
        <title>Draft Genome Sequence and Secondary Metabolite Biosynthetic Potential of the Lysobacter niastensis Type strain DSM 18481.</title>
        <authorList>
            <person name="Turrini P."/>
            <person name="Artuso I."/>
            <person name="Tescari M."/>
            <person name="Lugli G.A."/>
            <person name="Frangipani E."/>
            <person name="Ventura M."/>
            <person name="Visca P."/>
        </authorList>
    </citation>
    <scope>NUCLEOTIDE SEQUENCE [LARGE SCALE GENOMIC DNA]</scope>
    <source>
        <strain evidence="1 2">DSM 18481</strain>
    </source>
</reference>
<comment type="caution">
    <text evidence="1">The sequence shown here is derived from an EMBL/GenBank/DDBJ whole genome shotgun (WGS) entry which is preliminary data.</text>
</comment>
<dbReference type="InterPro" id="IPR029058">
    <property type="entry name" value="AB_hydrolase_fold"/>
</dbReference>
<evidence type="ECO:0000313" key="2">
    <source>
        <dbReference type="Proteomes" id="UP001429984"/>
    </source>
</evidence>
<keyword evidence="2" id="KW-1185">Reference proteome</keyword>
<accession>A0ABS0B645</accession>
<evidence type="ECO:0000313" key="1">
    <source>
        <dbReference type="EMBL" id="MBF6024302.1"/>
    </source>
</evidence>
<gene>
    <name evidence="1" type="ORF">IU514_09695</name>
</gene>
<dbReference type="RefSeq" id="WP_194930914.1">
    <property type="nucleotide sequence ID" value="NZ_JADLZT010000005.1"/>
</dbReference>
<organism evidence="1 2">
    <name type="scientific">Lysobacter niastensis</name>
    <dbReference type="NCBI Taxonomy" id="380629"/>
    <lineage>
        <taxon>Bacteria</taxon>
        <taxon>Pseudomonadati</taxon>
        <taxon>Pseudomonadota</taxon>
        <taxon>Gammaproteobacteria</taxon>
        <taxon>Lysobacterales</taxon>
        <taxon>Lysobacteraceae</taxon>
        <taxon>Lysobacter</taxon>
    </lineage>
</organism>
<protein>
    <recommendedName>
        <fullName evidence="3">Alpha/beta hydrolase</fullName>
    </recommendedName>
</protein>
<evidence type="ECO:0008006" key="3">
    <source>
        <dbReference type="Google" id="ProtNLM"/>
    </source>
</evidence>
<sequence length="272" mass="30208">MDTMVQFGPEQRLVGVLTGNPGASGMPLVVLPSAGLLPRAGPFRLHVELSRRLARQGVSSFRFDVPGVGEAPRLKGCGSREATLAALEHLASMHGARQFIVGGVCSAADVAWSVALADSRVCGVLMLDGLSYTGPWFRLALAAGVLRRPMREWPSVMKRLLGRMQESSSERAPVIEDYRDWPERPQAQSEFARLVARDVRSLWVYTGGYTARFLHPRQFAWSFGGAVRDRRVAMHYWPDCDHTFFARVHRDRLMDTVEGWLVSNFRSQGAPA</sequence>
<name>A0ABS0B645_9GAMM</name>
<proteinExistence type="predicted"/>
<dbReference type="SUPFAM" id="SSF53474">
    <property type="entry name" value="alpha/beta-Hydrolases"/>
    <property type="match status" value="1"/>
</dbReference>
<dbReference type="EMBL" id="JADLZT010000005">
    <property type="protein sequence ID" value="MBF6024302.1"/>
    <property type="molecule type" value="Genomic_DNA"/>
</dbReference>
<dbReference type="Proteomes" id="UP001429984">
    <property type="component" value="Unassembled WGS sequence"/>
</dbReference>